<dbReference type="eggNOG" id="ENOG502SSIV">
    <property type="taxonomic scope" value="Eukaryota"/>
</dbReference>
<dbReference type="PANTHER" id="PTHR34567:SF3">
    <property type="entry name" value="FK506-BINDING-LIKE PROTEIN"/>
    <property type="match status" value="1"/>
</dbReference>
<gene>
    <name evidence="2" type="ORF">MIMGU_mgv1a021012mg</name>
</gene>
<dbReference type="EMBL" id="KI630592">
    <property type="protein sequence ID" value="EYU35919.1"/>
    <property type="molecule type" value="Genomic_DNA"/>
</dbReference>
<keyword evidence="3" id="KW-1185">Reference proteome</keyword>
<dbReference type="Proteomes" id="UP000030748">
    <property type="component" value="Unassembled WGS sequence"/>
</dbReference>
<feature type="region of interest" description="Disordered" evidence="1">
    <location>
        <begin position="132"/>
        <end position="168"/>
    </location>
</feature>
<dbReference type="AlphaFoldDB" id="A0A022R7H0"/>
<evidence type="ECO:0000313" key="3">
    <source>
        <dbReference type="Proteomes" id="UP000030748"/>
    </source>
</evidence>
<proteinExistence type="predicted"/>
<protein>
    <submittedName>
        <fullName evidence="2">Uncharacterized protein</fullName>
    </submittedName>
</protein>
<evidence type="ECO:0000256" key="1">
    <source>
        <dbReference type="SAM" id="MobiDB-lite"/>
    </source>
</evidence>
<sequence>MVKGGEGFQGAAAATAHHKKTVYNNRRSPCPRNSVWVPAIPSWEKEFCKKVGLFEWEDFVEAKKLITVSSSHSKIMEWNDEAAKEAFTAAKTRFRAQSNGSSGDVVTNPPDDEYTNPDAYIDEIVWDEANNEANPDETLEFPGGRGESVGDVEEERNDEATNLNNNNNNEYVPDYYHVRIEDIVPTGWDVDLEEMSRGKVLTGMIVGED</sequence>
<accession>A0A022R7H0</accession>
<dbReference type="PANTHER" id="PTHR34567">
    <property type="entry name" value="FK506-BINDING-LIKE PROTEIN"/>
    <property type="match status" value="1"/>
</dbReference>
<evidence type="ECO:0000313" key="2">
    <source>
        <dbReference type="EMBL" id="EYU35919.1"/>
    </source>
</evidence>
<organism evidence="2 3">
    <name type="scientific">Erythranthe guttata</name>
    <name type="common">Yellow monkey flower</name>
    <name type="synonym">Mimulus guttatus</name>
    <dbReference type="NCBI Taxonomy" id="4155"/>
    <lineage>
        <taxon>Eukaryota</taxon>
        <taxon>Viridiplantae</taxon>
        <taxon>Streptophyta</taxon>
        <taxon>Embryophyta</taxon>
        <taxon>Tracheophyta</taxon>
        <taxon>Spermatophyta</taxon>
        <taxon>Magnoliopsida</taxon>
        <taxon>eudicotyledons</taxon>
        <taxon>Gunneridae</taxon>
        <taxon>Pentapetalae</taxon>
        <taxon>asterids</taxon>
        <taxon>lamiids</taxon>
        <taxon>Lamiales</taxon>
        <taxon>Phrymaceae</taxon>
        <taxon>Erythranthe</taxon>
    </lineage>
</organism>
<reference evidence="2 3" key="1">
    <citation type="journal article" date="2013" name="Proc. Natl. Acad. Sci. U.S.A.">
        <title>Fine-scale variation in meiotic recombination in Mimulus inferred from population shotgun sequencing.</title>
        <authorList>
            <person name="Hellsten U."/>
            <person name="Wright K.M."/>
            <person name="Jenkins J."/>
            <person name="Shu S."/>
            <person name="Yuan Y."/>
            <person name="Wessler S.R."/>
            <person name="Schmutz J."/>
            <person name="Willis J.H."/>
            <person name="Rokhsar D.S."/>
        </authorList>
    </citation>
    <scope>NUCLEOTIDE SEQUENCE [LARGE SCALE GENOMIC DNA]</scope>
    <source>
        <strain evidence="3">cv. DUN x IM62</strain>
    </source>
</reference>
<name>A0A022R7H0_ERYGU</name>
<dbReference type="STRING" id="4155.A0A022R7H0"/>
<dbReference type="PhylomeDB" id="A0A022R7H0"/>